<keyword evidence="11 14" id="KW-0472">Membrane</keyword>
<feature type="transmembrane region" description="Helical" evidence="14">
    <location>
        <begin position="289"/>
        <end position="312"/>
    </location>
</feature>
<feature type="transmembrane region" description="Helical" evidence="14">
    <location>
        <begin position="217"/>
        <end position="235"/>
    </location>
</feature>
<evidence type="ECO:0000256" key="6">
    <source>
        <dbReference type="ARBA" id="ARBA00022692"/>
    </source>
</evidence>
<keyword evidence="7" id="KW-0967">Endosome</keyword>
<evidence type="ECO:0000256" key="12">
    <source>
        <dbReference type="ARBA" id="ARBA00023201"/>
    </source>
</evidence>
<dbReference type="GO" id="GO:0015386">
    <property type="term" value="F:potassium:proton antiporter activity"/>
    <property type="evidence" value="ECO:0007669"/>
    <property type="project" value="TreeGrafter"/>
</dbReference>
<comment type="subcellular location">
    <subcellularLocation>
        <location evidence="2">Cell membrane</location>
        <topology evidence="2">Multi-pass membrane protein</topology>
    </subcellularLocation>
    <subcellularLocation>
        <location evidence="1">Recycling endosome membrane</location>
        <topology evidence="1">Multi-pass membrane protein</topology>
    </subcellularLocation>
</comment>
<keyword evidence="17" id="KW-1185">Reference proteome</keyword>
<comment type="similarity">
    <text evidence="3 13">Belongs to the monovalent cation:proton antiporter 1 (CPA1) transporter (TC 2.A.36) family.</text>
</comment>
<feature type="domain" description="Cation/H+ exchanger transmembrane" evidence="15">
    <location>
        <begin position="48"/>
        <end position="494"/>
    </location>
</feature>
<feature type="transmembrane region" description="Helical" evidence="14">
    <location>
        <begin position="471"/>
        <end position="493"/>
    </location>
</feature>
<keyword evidence="10 13" id="KW-0406">Ion transport</keyword>
<keyword evidence="6 13" id="KW-0812">Transmembrane</keyword>
<proteinExistence type="inferred from homology"/>
<evidence type="ECO:0000256" key="11">
    <source>
        <dbReference type="ARBA" id="ARBA00023136"/>
    </source>
</evidence>
<feature type="transmembrane region" description="Helical" evidence="14">
    <location>
        <begin position="324"/>
        <end position="357"/>
    </location>
</feature>
<evidence type="ECO:0000256" key="8">
    <source>
        <dbReference type="ARBA" id="ARBA00022989"/>
    </source>
</evidence>
<evidence type="ECO:0000256" key="2">
    <source>
        <dbReference type="ARBA" id="ARBA00004651"/>
    </source>
</evidence>
<keyword evidence="9" id="KW-0915">Sodium</keyword>
<feature type="transmembrane region" description="Helical" evidence="14">
    <location>
        <begin position="403"/>
        <end position="428"/>
    </location>
</feature>
<feature type="transmembrane region" description="Helical" evidence="14">
    <location>
        <begin position="175"/>
        <end position="197"/>
    </location>
</feature>
<dbReference type="GO" id="GO:0005886">
    <property type="term" value="C:plasma membrane"/>
    <property type="evidence" value="ECO:0007669"/>
    <property type="project" value="UniProtKB-SubCell"/>
</dbReference>
<dbReference type="InterPro" id="IPR004709">
    <property type="entry name" value="NaH_exchanger"/>
</dbReference>
<dbReference type="NCBIfam" id="TIGR00840">
    <property type="entry name" value="b_cpa1"/>
    <property type="match status" value="1"/>
</dbReference>
<evidence type="ECO:0000313" key="16">
    <source>
        <dbReference type="Ensembl" id="ENSGMOP00000062684.1"/>
    </source>
</evidence>
<dbReference type="InterPro" id="IPR002090">
    <property type="entry name" value="NHE-6/7/9"/>
</dbReference>
<evidence type="ECO:0000313" key="17">
    <source>
        <dbReference type="Proteomes" id="UP000694546"/>
    </source>
</evidence>
<feature type="transmembrane region" description="Helical" evidence="14">
    <location>
        <begin position="377"/>
        <end position="396"/>
    </location>
</feature>
<dbReference type="PANTHER" id="PTHR10110:SF94">
    <property type="entry name" value="SODIUM_HYDROGEN EXCHANGER 6"/>
    <property type="match status" value="1"/>
</dbReference>
<feature type="transmembrane region" description="Helical" evidence="14">
    <location>
        <begin position="38"/>
        <end position="55"/>
    </location>
</feature>
<reference evidence="16" key="1">
    <citation type="submission" date="2025-08" db="UniProtKB">
        <authorList>
            <consortium name="Ensembl"/>
        </authorList>
    </citation>
    <scope>IDENTIFICATION</scope>
</reference>
<evidence type="ECO:0000256" key="3">
    <source>
        <dbReference type="ARBA" id="ARBA00007367"/>
    </source>
</evidence>
<evidence type="ECO:0000256" key="9">
    <source>
        <dbReference type="ARBA" id="ARBA00023053"/>
    </source>
</evidence>
<protein>
    <recommendedName>
        <fullName evidence="13">Sodium/hydrogen exchanger</fullName>
    </recommendedName>
</protein>
<dbReference type="GO" id="GO:0055038">
    <property type="term" value="C:recycling endosome membrane"/>
    <property type="evidence" value="ECO:0007669"/>
    <property type="project" value="UniProtKB-SubCell"/>
</dbReference>
<name>A0A8C5FUR3_GADMO</name>
<dbReference type="Pfam" id="PF00999">
    <property type="entry name" value="Na_H_Exchanger"/>
    <property type="match status" value="1"/>
</dbReference>
<evidence type="ECO:0000256" key="1">
    <source>
        <dbReference type="ARBA" id="ARBA00004195"/>
    </source>
</evidence>
<keyword evidence="12 13" id="KW-0739">Sodium transport</keyword>
<dbReference type="GO" id="GO:0015385">
    <property type="term" value="F:sodium:proton antiporter activity"/>
    <property type="evidence" value="ECO:0007669"/>
    <property type="project" value="InterPro"/>
</dbReference>
<organism evidence="16 17">
    <name type="scientific">Gadus morhua</name>
    <name type="common">Atlantic cod</name>
    <dbReference type="NCBI Taxonomy" id="8049"/>
    <lineage>
        <taxon>Eukaryota</taxon>
        <taxon>Metazoa</taxon>
        <taxon>Chordata</taxon>
        <taxon>Craniata</taxon>
        <taxon>Vertebrata</taxon>
        <taxon>Euteleostomi</taxon>
        <taxon>Actinopterygii</taxon>
        <taxon>Neopterygii</taxon>
        <taxon>Teleostei</taxon>
        <taxon>Neoteleostei</taxon>
        <taxon>Acanthomorphata</taxon>
        <taxon>Zeiogadaria</taxon>
        <taxon>Gadariae</taxon>
        <taxon>Gadiformes</taxon>
        <taxon>Gadoidei</taxon>
        <taxon>Gadidae</taxon>
        <taxon>Gadus</taxon>
    </lineage>
</organism>
<keyword evidence="5" id="KW-1003">Cell membrane</keyword>
<dbReference type="InterPro" id="IPR018422">
    <property type="entry name" value="Cation/H_exchanger_CPA1"/>
</dbReference>
<dbReference type="InterPro" id="IPR006153">
    <property type="entry name" value="Cation/H_exchanger_TM"/>
</dbReference>
<gene>
    <name evidence="16" type="primary">SLC9A6</name>
</gene>
<keyword evidence="8 14" id="KW-1133">Transmembrane helix</keyword>
<dbReference type="PANTHER" id="PTHR10110">
    <property type="entry name" value="SODIUM/HYDROGEN EXCHANGER"/>
    <property type="match status" value="1"/>
</dbReference>
<dbReference type="PRINTS" id="PR01084">
    <property type="entry name" value="NAHEXCHNGR"/>
</dbReference>
<dbReference type="Proteomes" id="UP000694546">
    <property type="component" value="Chromosome 10"/>
</dbReference>
<feature type="transmembrane region" description="Helical" evidence="14">
    <location>
        <begin position="67"/>
        <end position="84"/>
    </location>
</feature>
<sequence>LEPVWCGATLSTLQDSAMENIVTEKKVEESHRQDSVDLLIFIMLLTLTILTIWLFKHRRFRFLHETGLAMIYGVLVGVVLRYAIHVPRDISAATLNCHVNASPATLLVNISGRFYEYTLNGEISANVLDDVQDNEMLRKVTFDPEVFFNILLPPIIFHAGYSLKRRHFFLNMGSILAYAFMGTLVSCFVIGLLMYGFVTLMKHVGQLGEDFFFTDCLFFGAILSATDPVTVLAIFNELQVDVDLYALLFGESVLNDAVAVVLSSSIVAYQPQGDNSHTFEVMAVLKSLGVFLGVFSGSFALGVATGVMTALISFRDFQLLETALFFLMSWSTFLLAEACGFTGVVAVLFCGITQAHYTYNNLSPESQIRTKQLFELLNFLAENFIFSYMGLTLFTFQNHVFNPMFIIGAFVAVFIGRACNIYPLSFLLNLGRRNKIRSNFQHMMMFAGLRGAMTFALSIRDTATYARRMMFSTTLLVVFFTVWVCGGGTTQMLSCQRIRYVSGPHTDRSCSERRSTKQESAWLFRIWYTFDHNYLKPILTHSGPPLTAVMPTCCAPLARCLTSPQAYENECQLQDDDSDLILTDGDISLTYGDVTISTDATGAYTTSGGPAGLPSGTANASFSEELDRELTCGDQELVMRGTRLVLPMDDSEPPFTDHHRPRI</sequence>
<keyword evidence="4 13" id="KW-0813">Transport</keyword>
<evidence type="ECO:0000256" key="14">
    <source>
        <dbReference type="SAM" id="Phobius"/>
    </source>
</evidence>
<evidence type="ECO:0000256" key="13">
    <source>
        <dbReference type="RuleBase" id="RU003722"/>
    </source>
</evidence>
<accession>A0A8C5FUR3</accession>
<feature type="transmembrane region" description="Helical" evidence="14">
    <location>
        <begin position="146"/>
        <end position="163"/>
    </location>
</feature>
<evidence type="ECO:0000256" key="5">
    <source>
        <dbReference type="ARBA" id="ARBA00022475"/>
    </source>
</evidence>
<dbReference type="AlphaFoldDB" id="A0A8C5FUR3"/>
<evidence type="ECO:0000256" key="4">
    <source>
        <dbReference type="ARBA" id="ARBA00022448"/>
    </source>
</evidence>
<evidence type="ECO:0000256" key="7">
    <source>
        <dbReference type="ARBA" id="ARBA00022753"/>
    </source>
</evidence>
<dbReference type="Ensembl" id="ENSGMOT00000037017.1">
    <property type="protein sequence ID" value="ENSGMOP00000062684.1"/>
    <property type="gene ID" value="ENSGMOG00000004907.2"/>
</dbReference>
<keyword evidence="13" id="KW-0050">Antiport</keyword>
<dbReference type="GO" id="GO:0051453">
    <property type="term" value="P:regulation of intracellular pH"/>
    <property type="evidence" value="ECO:0007669"/>
    <property type="project" value="TreeGrafter"/>
</dbReference>
<reference evidence="16" key="2">
    <citation type="submission" date="2025-09" db="UniProtKB">
        <authorList>
            <consortium name="Ensembl"/>
        </authorList>
    </citation>
    <scope>IDENTIFICATION</scope>
</reference>
<evidence type="ECO:0000256" key="10">
    <source>
        <dbReference type="ARBA" id="ARBA00023065"/>
    </source>
</evidence>
<evidence type="ECO:0000259" key="15">
    <source>
        <dbReference type="Pfam" id="PF00999"/>
    </source>
</evidence>
<dbReference type="Gene3D" id="6.10.140.1330">
    <property type="match status" value="1"/>
</dbReference>
<dbReference type="PRINTS" id="PR01088">
    <property type="entry name" value="NAHEXCHNGR6"/>
</dbReference>
<dbReference type="GO" id="GO:0098719">
    <property type="term" value="P:sodium ion import across plasma membrane"/>
    <property type="evidence" value="ECO:0007669"/>
    <property type="project" value="TreeGrafter"/>
</dbReference>
<dbReference type="GeneTree" id="ENSGT00940000153460"/>